<evidence type="ECO:0000313" key="1">
    <source>
        <dbReference type="EMBL" id="EHD04878.1"/>
    </source>
</evidence>
<name>G5S9A3_SALET</name>
<protein>
    <submittedName>
        <fullName evidence="1">Uncharacterized protein</fullName>
    </submittedName>
</protein>
<reference evidence="1 2" key="1">
    <citation type="journal article" date="2011" name="BMC Genomics">
        <title>Genome sequencing reveals diversification of virulence factor content and possible host adaptation in distinct subpopulations of Salmonella enterica.</title>
        <authorList>
            <person name="den Bakker H.C."/>
            <person name="Moreno Switt A.I."/>
            <person name="Govoni G."/>
            <person name="Cummings C.A."/>
            <person name="Ranieri M.L."/>
            <person name="Degoricija L."/>
            <person name="Hoelzer K."/>
            <person name="Rodriguez-Rivera L.D."/>
            <person name="Brown S."/>
            <person name="Bolchacova E."/>
            <person name="Furtado M.R."/>
            <person name="Wiedmann M."/>
        </authorList>
    </citation>
    <scope>NUCLEOTIDE SEQUENCE [LARGE SCALE GENOMIC DNA]</scope>
    <source>
        <strain evidence="1 2">A4-580</strain>
    </source>
</reference>
<dbReference type="EMBL" id="AFCX01000500">
    <property type="protein sequence ID" value="EHD04878.1"/>
    <property type="molecule type" value="Genomic_DNA"/>
</dbReference>
<evidence type="ECO:0000313" key="2">
    <source>
        <dbReference type="Proteomes" id="UP000003536"/>
    </source>
</evidence>
<dbReference type="Proteomes" id="UP000003536">
    <property type="component" value="Unassembled WGS sequence"/>
</dbReference>
<dbReference type="PATRIC" id="fig|913086.3.peg.1213"/>
<dbReference type="AlphaFoldDB" id="G5S9A3"/>
<accession>G5S9A3</accession>
<comment type="caution">
    <text evidence="1">The sequence shown here is derived from an EMBL/GenBank/DDBJ whole genome shotgun (WGS) entry which is preliminary data.</text>
</comment>
<gene>
    <name evidence="1" type="ORF">LTSEWAN_1542</name>
</gene>
<proteinExistence type="predicted"/>
<organism evidence="1 2">
    <name type="scientific">Salmonella enterica subsp. enterica serovar Wandsworth str. A4-580</name>
    <dbReference type="NCBI Taxonomy" id="913086"/>
    <lineage>
        <taxon>Bacteria</taxon>
        <taxon>Pseudomonadati</taxon>
        <taxon>Pseudomonadota</taxon>
        <taxon>Gammaproteobacteria</taxon>
        <taxon>Enterobacterales</taxon>
        <taxon>Enterobacteriaceae</taxon>
        <taxon>Salmonella</taxon>
    </lineage>
</organism>
<sequence length="49" mass="5795">MIMRRVCGIDLQCHQLNLYAIKMIKYFKIDKKDGQVNHLSVGFIQYYAS</sequence>